<reference evidence="2" key="1">
    <citation type="submission" date="2023-03" db="EMBL/GenBank/DDBJ databases">
        <title>Massive genome expansion in bonnet fungi (Mycena s.s.) driven by repeated elements and novel gene families across ecological guilds.</title>
        <authorList>
            <consortium name="Lawrence Berkeley National Laboratory"/>
            <person name="Harder C.B."/>
            <person name="Miyauchi S."/>
            <person name="Viragh M."/>
            <person name="Kuo A."/>
            <person name="Thoen E."/>
            <person name="Andreopoulos B."/>
            <person name="Lu D."/>
            <person name="Skrede I."/>
            <person name="Drula E."/>
            <person name="Henrissat B."/>
            <person name="Morin E."/>
            <person name="Kohler A."/>
            <person name="Barry K."/>
            <person name="LaButti K."/>
            <person name="Morin E."/>
            <person name="Salamov A."/>
            <person name="Lipzen A."/>
            <person name="Mereny Z."/>
            <person name="Hegedus B."/>
            <person name="Baldrian P."/>
            <person name="Stursova M."/>
            <person name="Weitz H."/>
            <person name="Taylor A."/>
            <person name="Grigoriev I.V."/>
            <person name="Nagy L.G."/>
            <person name="Martin F."/>
            <person name="Kauserud H."/>
        </authorList>
    </citation>
    <scope>NUCLEOTIDE SEQUENCE</scope>
    <source>
        <strain evidence="2">CBHHK067</strain>
    </source>
</reference>
<proteinExistence type="predicted"/>
<feature type="non-terminal residue" evidence="2">
    <location>
        <position position="63"/>
    </location>
</feature>
<sequence>PTNFLSLSRGNRPITGTYAIDARIKIPQVLLPPLAPHDTEATRKDLSLHTTNGSIDVDVFIYG</sequence>
<evidence type="ECO:0000313" key="3">
    <source>
        <dbReference type="Proteomes" id="UP001221757"/>
    </source>
</evidence>
<dbReference type="Proteomes" id="UP001221757">
    <property type="component" value="Unassembled WGS sequence"/>
</dbReference>
<keyword evidence="3" id="KW-1185">Reference proteome</keyword>
<gene>
    <name evidence="2" type="ORF">B0H17DRAFT_837582</name>
</gene>
<name>A0AAD7C2R2_MYCRO</name>
<protein>
    <recommendedName>
        <fullName evidence="1">DUF7330 domain-containing protein</fullName>
    </recommendedName>
</protein>
<dbReference type="EMBL" id="JARKIE010000458">
    <property type="protein sequence ID" value="KAJ7637435.1"/>
    <property type="molecule type" value="Genomic_DNA"/>
</dbReference>
<feature type="non-terminal residue" evidence="2">
    <location>
        <position position="1"/>
    </location>
</feature>
<comment type="caution">
    <text evidence="2">The sequence shown here is derived from an EMBL/GenBank/DDBJ whole genome shotgun (WGS) entry which is preliminary data.</text>
</comment>
<dbReference type="Pfam" id="PF24016">
    <property type="entry name" value="DUF7330"/>
    <property type="match status" value="1"/>
</dbReference>
<dbReference type="AlphaFoldDB" id="A0AAD7C2R2"/>
<organism evidence="2 3">
    <name type="scientific">Mycena rosella</name>
    <name type="common">Pink bonnet</name>
    <name type="synonym">Agaricus rosellus</name>
    <dbReference type="NCBI Taxonomy" id="1033263"/>
    <lineage>
        <taxon>Eukaryota</taxon>
        <taxon>Fungi</taxon>
        <taxon>Dikarya</taxon>
        <taxon>Basidiomycota</taxon>
        <taxon>Agaricomycotina</taxon>
        <taxon>Agaricomycetes</taxon>
        <taxon>Agaricomycetidae</taxon>
        <taxon>Agaricales</taxon>
        <taxon>Marasmiineae</taxon>
        <taxon>Mycenaceae</taxon>
        <taxon>Mycena</taxon>
    </lineage>
</organism>
<feature type="domain" description="DUF7330" evidence="1">
    <location>
        <begin position="3"/>
        <end position="62"/>
    </location>
</feature>
<evidence type="ECO:0000313" key="2">
    <source>
        <dbReference type="EMBL" id="KAJ7637435.1"/>
    </source>
</evidence>
<dbReference type="InterPro" id="IPR055754">
    <property type="entry name" value="DUF7330"/>
</dbReference>
<accession>A0AAD7C2R2</accession>
<evidence type="ECO:0000259" key="1">
    <source>
        <dbReference type="Pfam" id="PF24016"/>
    </source>
</evidence>